<organism evidence="1 2">
    <name type="scientific">Panagrolaimus sp. PS1159</name>
    <dbReference type="NCBI Taxonomy" id="55785"/>
    <lineage>
        <taxon>Eukaryota</taxon>
        <taxon>Metazoa</taxon>
        <taxon>Ecdysozoa</taxon>
        <taxon>Nematoda</taxon>
        <taxon>Chromadorea</taxon>
        <taxon>Rhabditida</taxon>
        <taxon>Tylenchina</taxon>
        <taxon>Panagrolaimomorpha</taxon>
        <taxon>Panagrolaimoidea</taxon>
        <taxon>Panagrolaimidae</taxon>
        <taxon>Panagrolaimus</taxon>
    </lineage>
</organism>
<accession>A0AC35FSL8</accession>
<protein>
    <submittedName>
        <fullName evidence="2">Acid phosphatase</fullName>
    </submittedName>
</protein>
<evidence type="ECO:0000313" key="1">
    <source>
        <dbReference type="Proteomes" id="UP000887580"/>
    </source>
</evidence>
<sequence>MKFSLIFGFIIGFLISISLADNRDKLIFVQAIWRHGDRSPTGTFPNDPNQEGNWTQGWGQLTEWGMRQHLDLGRTLRRRYIEQLQFLSPDYHNHEIYVRSTVEGQKVGYVPIPIHTINDDIDYTLNPDMICPRQTALWYYATQTPQYINLTRDNQDLLNELTNITGMEITLSNLWVVADSLFIEKTWNKTWISGITDDMYNQINETNDIVEYWNNGLQLENYEGIDFSIEIPKIRGGSLLWSIIGHIQQKIDCINNPNQDSCGFFNKLKYYVYSAHDTTLAALFATLRLTHTNWNEDGYPHYSSAVTAELWQMVNGTYYIKFVYFPLDPVDNTGHLQDSLDIPDCPDPCTIDKFIARSNDFKPIPSGAELCNTLPPTLPAKPPLTTTTNYKVFAQRLSDQPIISSKMGSFWEYNYNAALFQKDGKIGLIVRVQNLKNDSVPFEVGPSHLAVSTITYTNGTISATQTTNQTFTLMQPSEACGTEDPRVTYKNGIYYLFYTAYDCTAALLSSAITANPFDSNSWTRFSSIDLPLRSWSKSGAALFASDDNGLTQDYLFWGDSAFPVGGIGIALGQRGKWSWGDTGDYLIKIRNNSFDSNLVESGATPLKLNTGDYLFIYNSARKGYPSVKHDWDLQYNIGYAILAGSDPTQVLQRSDQPIMSPTLDWEIGNTTDYLTPNVVFLEGLIPDPNGCKYANLNQLGKDYMDNAECFLGVYGGSDSHLGAVQIIVSSNASLPHSPSPSPVSPVTTSPSSVSGSPSSPGTSPMTTTTSSGNMQVLSLFTLLIVAFFNL</sequence>
<dbReference type="WBParaSite" id="PS1159_v2.g20001.t1">
    <property type="protein sequence ID" value="PS1159_v2.g20001.t1"/>
    <property type="gene ID" value="PS1159_v2.g20001"/>
</dbReference>
<dbReference type="Proteomes" id="UP000887580">
    <property type="component" value="Unplaced"/>
</dbReference>
<name>A0AC35FSL8_9BILA</name>
<proteinExistence type="predicted"/>
<reference evidence="2" key="1">
    <citation type="submission" date="2022-11" db="UniProtKB">
        <authorList>
            <consortium name="WormBaseParasite"/>
        </authorList>
    </citation>
    <scope>IDENTIFICATION</scope>
</reference>
<evidence type="ECO:0000313" key="2">
    <source>
        <dbReference type="WBParaSite" id="PS1159_v2.g20001.t1"/>
    </source>
</evidence>